<dbReference type="RefSeq" id="WP_131888865.1">
    <property type="nucleotide sequence ID" value="NZ_SMKU01000002.1"/>
</dbReference>
<comment type="caution">
    <text evidence="2">The sequence shown here is derived from an EMBL/GenBank/DDBJ whole genome shotgun (WGS) entry which is preliminary data.</text>
</comment>
<accession>A0A4R5CHC1</accession>
<dbReference type="AlphaFoldDB" id="A0A4R5CHC1"/>
<evidence type="ECO:0000313" key="2">
    <source>
        <dbReference type="EMBL" id="TDD97703.1"/>
    </source>
</evidence>
<protein>
    <submittedName>
        <fullName evidence="2">Uncharacterized protein</fullName>
    </submittedName>
</protein>
<gene>
    <name evidence="2" type="ORF">E1298_01315</name>
</gene>
<feature type="region of interest" description="Disordered" evidence="1">
    <location>
        <begin position="82"/>
        <end position="103"/>
    </location>
</feature>
<dbReference type="EMBL" id="SMKU01000002">
    <property type="protein sequence ID" value="TDD97703.1"/>
    <property type="molecule type" value="Genomic_DNA"/>
</dbReference>
<sequence length="103" mass="11512">MAVEYTRPVVPAEDEQVIAQAMAVWDALTPGEQREVFRSLAQVVTRYGRTKDVDALTRFAESVDGMVRLESTTDLRRAIRETRGAPGKPAEVSFADMARQLEE</sequence>
<reference evidence="2 3" key="1">
    <citation type="submission" date="2019-03" db="EMBL/GenBank/DDBJ databases">
        <title>Draft genome sequences of novel Actinobacteria.</title>
        <authorList>
            <person name="Sahin N."/>
            <person name="Ay H."/>
            <person name="Saygin H."/>
        </authorList>
    </citation>
    <scope>NUCLEOTIDE SEQUENCE [LARGE SCALE GENOMIC DNA]</scope>
    <source>
        <strain evidence="2 3">H3C3</strain>
    </source>
</reference>
<name>A0A4R5CHC1_9ACTN</name>
<evidence type="ECO:0000313" key="3">
    <source>
        <dbReference type="Proteomes" id="UP000294513"/>
    </source>
</evidence>
<keyword evidence="3" id="KW-1185">Reference proteome</keyword>
<organism evidence="2 3">
    <name type="scientific">Actinomadura rubrisoli</name>
    <dbReference type="NCBI Taxonomy" id="2530368"/>
    <lineage>
        <taxon>Bacteria</taxon>
        <taxon>Bacillati</taxon>
        <taxon>Actinomycetota</taxon>
        <taxon>Actinomycetes</taxon>
        <taxon>Streptosporangiales</taxon>
        <taxon>Thermomonosporaceae</taxon>
        <taxon>Actinomadura</taxon>
    </lineage>
</organism>
<proteinExistence type="predicted"/>
<dbReference type="OrthoDB" id="3536368at2"/>
<dbReference type="Proteomes" id="UP000294513">
    <property type="component" value="Unassembled WGS sequence"/>
</dbReference>
<evidence type="ECO:0000256" key="1">
    <source>
        <dbReference type="SAM" id="MobiDB-lite"/>
    </source>
</evidence>